<protein>
    <recommendedName>
        <fullName evidence="4">Mis18 domain-containing protein</fullName>
    </recommendedName>
</protein>
<sequence>MTVMSLHCKLRAMHKGEKGIRSLITQVKEAPLDISSCALKEHNRLFLCRVCKNHVLVASGDDFFSCIRMAAEGGEVVEGNLCHKTVNLRFSGHTTYHHGSLVETVHCNDIDCDLVLGKRYVASGQLLRELPVMFFVWEEQESAIFLKLDICCIEMGSVWLALRRLSLTKSRGKFKPISTPETTAVAEEARELCCSAASLVNSKLFCAIIVFIFAVVGATLGA</sequence>
<keyword evidence="1" id="KW-0812">Transmembrane</keyword>
<dbReference type="EMBL" id="VEPZ02000240">
    <property type="protein sequence ID" value="KAE8729060.1"/>
    <property type="molecule type" value="Genomic_DNA"/>
</dbReference>
<gene>
    <name evidence="2" type="ORF">F3Y22_tig00004004pilonHSYRG00069</name>
</gene>
<keyword evidence="3" id="KW-1185">Reference proteome</keyword>
<proteinExistence type="predicted"/>
<dbReference type="AlphaFoldDB" id="A0A6A3CIB9"/>
<evidence type="ECO:0000256" key="1">
    <source>
        <dbReference type="SAM" id="Phobius"/>
    </source>
</evidence>
<feature type="transmembrane region" description="Helical" evidence="1">
    <location>
        <begin position="202"/>
        <end position="221"/>
    </location>
</feature>
<evidence type="ECO:0000313" key="3">
    <source>
        <dbReference type="Proteomes" id="UP000436088"/>
    </source>
</evidence>
<keyword evidence="1" id="KW-1133">Transmembrane helix</keyword>
<name>A0A6A3CIB9_HIBSY</name>
<reference evidence="2" key="1">
    <citation type="submission" date="2019-09" db="EMBL/GenBank/DDBJ databases">
        <title>Draft genome information of white flower Hibiscus syriacus.</title>
        <authorList>
            <person name="Kim Y.-M."/>
        </authorList>
    </citation>
    <scope>NUCLEOTIDE SEQUENCE [LARGE SCALE GENOMIC DNA]</scope>
    <source>
        <strain evidence="2">YM2019G1</strain>
    </source>
</reference>
<comment type="caution">
    <text evidence="2">The sequence shown here is derived from an EMBL/GenBank/DDBJ whole genome shotgun (WGS) entry which is preliminary data.</text>
</comment>
<dbReference type="Proteomes" id="UP000436088">
    <property type="component" value="Unassembled WGS sequence"/>
</dbReference>
<evidence type="ECO:0000313" key="2">
    <source>
        <dbReference type="EMBL" id="KAE8729060.1"/>
    </source>
</evidence>
<keyword evidence="1" id="KW-0472">Membrane</keyword>
<organism evidence="2 3">
    <name type="scientific">Hibiscus syriacus</name>
    <name type="common">Rose of Sharon</name>
    <dbReference type="NCBI Taxonomy" id="106335"/>
    <lineage>
        <taxon>Eukaryota</taxon>
        <taxon>Viridiplantae</taxon>
        <taxon>Streptophyta</taxon>
        <taxon>Embryophyta</taxon>
        <taxon>Tracheophyta</taxon>
        <taxon>Spermatophyta</taxon>
        <taxon>Magnoliopsida</taxon>
        <taxon>eudicotyledons</taxon>
        <taxon>Gunneridae</taxon>
        <taxon>Pentapetalae</taxon>
        <taxon>rosids</taxon>
        <taxon>malvids</taxon>
        <taxon>Malvales</taxon>
        <taxon>Malvaceae</taxon>
        <taxon>Malvoideae</taxon>
        <taxon>Hibiscus</taxon>
    </lineage>
</organism>
<accession>A0A6A3CIB9</accession>
<evidence type="ECO:0008006" key="4">
    <source>
        <dbReference type="Google" id="ProtNLM"/>
    </source>
</evidence>